<dbReference type="GO" id="GO:0005198">
    <property type="term" value="F:structural molecule activity"/>
    <property type="evidence" value="ECO:0007669"/>
    <property type="project" value="InterPro"/>
</dbReference>
<sequence length="175" mass="19371">MPNINEFKSRLQGGGARANQFKVTMSFPGYAEVGGETSDLSYLCTATSIPGQSLGTVAVPFRGRVLNLVGDRTFAPWSVTVLNDTNFKIYRAFERWMNAMNNMTDNEGLTNPGNYQTDIIVQHLDRNGATLKTYILRGAFPTTLDNIDLSASDNDSVETFGCSFVYQYFETDTTT</sequence>
<proteinExistence type="predicted"/>
<gene>
    <name evidence="1" type="ORF">METZ01_LOCUS191033</name>
</gene>
<evidence type="ECO:0008006" key="2">
    <source>
        <dbReference type="Google" id="ProtNLM"/>
    </source>
</evidence>
<protein>
    <recommendedName>
        <fullName evidence="2">Tail tube protein</fullName>
    </recommendedName>
</protein>
<name>A0A382DJ21_9ZZZZ</name>
<evidence type="ECO:0000313" key="1">
    <source>
        <dbReference type="EMBL" id="SVB38179.1"/>
    </source>
</evidence>
<dbReference type="EMBL" id="UINC01039545">
    <property type="protein sequence ID" value="SVB38179.1"/>
    <property type="molecule type" value="Genomic_DNA"/>
</dbReference>
<dbReference type="AlphaFoldDB" id="A0A382DJ21"/>
<accession>A0A382DJ21</accession>
<dbReference type="Pfam" id="PF06841">
    <property type="entry name" value="Phage_T4_gp19"/>
    <property type="match status" value="1"/>
</dbReference>
<dbReference type="InterPro" id="IPR010667">
    <property type="entry name" value="Phage_T4_Gp19"/>
</dbReference>
<reference evidence="1" key="1">
    <citation type="submission" date="2018-05" db="EMBL/GenBank/DDBJ databases">
        <authorList>
            <person name="Lanie J.A."/>
            <person name="Ng W.-L."/>
            <person name="Kazmierczak K.M."/>
            <person name="Andrzejewski T.M."/>
            <person name="Davidsen T.M."/>
            <person name="Wayne K.J."/>
            <person name="Tettelin H."/>
            <person name="Glass J.I."/>
            <person name="Rusch D."/>
            <person name="Podicherti R."/>
            <person name="Tsui H.-C.T."/>
            <person name="Winkler M.E."/>
        </authorList>
    </citation>
    <scope>NUCLEOTIDE SEQUENCE</scope>
</reference>
<organism evidence="1">
    <name type="scientific">marine metagenome</name>
    <dbReference type="NCBI Taxonomy" id="408172"/>
    <lineage>
        <taxon>unclassified sequences</taxon>
        <taxon>metagenomes</taxon>
        <taxon>ecological metagenomes</taxon>
    </lineage>
</organism>